<dbReference type="Pfam" id="PF16326">
    <property type="entry name" value="ABC_tran_CTD"/>
    <property type="match status" value="1"/>
</dbReference>
<dbReference type="PANTHER" id="PTHR42855">
    <property type="entry name" value="ABC TRANSPORTER ATP-BINDING SUBUNIT"/>
    <property type="match status" value="1"/>
</dbReference>
<dbReference type="CDD" id="cd03221">
    <property type="entry name" value="ABCF_EF-3"/>
    <property type="match status" value="2"/>
</dbReference>
<dbReference type="InterPro" id="IPR032524">
    <property type="entry name" value="ABC_tran_C"/>
</dbReference>
<keyword evidence="3" id="KW-0175">Coiled coil</keyword>
<evidence type="ECO:0000313" key="5">
    <source>
        <dbReference type="EMBL" id="XAM18438.1"/>
    </source>
</evidence>
<dbReference type="InterPro" id="IPR003439">
    <property type="entry name" value="ABC_transporter-like_ATP-bd"/>
</dbReference>
<dbReference type="Gene3D" id="1.10.287.380">
    <property type="entry name" value="Valyl-tRNA synthetase, C-terminal domain"/>
    <property type="match status" value="1"/>
</dbReference>
<reference evidence="5 6" key="1">
    <citation type="submission" date="2024-02" db="EMBL/GenBank/DDBJ databases">
        <title>Genome and pathogenicity analysis of Helicobacter mastomyrinus isolated from mice.</title>
        <authorList>
            <person name="Zhu L."/>
        </authorList>
    </citation>
    <scope>NUCLEOTIDE SEQUENCE [LARGE SCALE GENOMIC DNA]</scope>
    <source>
        <strain evidence="5 6">Hm-17</strain>
    </source>
</reference>
<gene>
    <name evidence="5" type="ORF">V3I05_01785</name>
</gene>
<dbReference type="SMART" id="SM00382">
    <property type="entry name" value="AAA"/>
    <property type="match status" value="2"/>
</dbReference>
<evidence type="ECO:0000313" key="6">
    <source>
        <dbReference type="Proteomes" id="UP001434737"/>
    </source>
</evidence>
<dbReference type="InterPro" id="IPR032781">
    <property type="entry name" value="ABC_tran_Xtn"/>
</dbReference>
<keyword evidence="2 5" id="KW-0067">ATP-binding</keyword>
<dbReference type="Proteomes" id="UP001434737">
    <property type="component" value="Chromosome"/>
</dbReference>
<dbReference type="InterPro" id="IPR027417">
    <property type="entry name" value="P-loop_NTPase"/>
</dbReference>
<proteinExistence type="predicted"/>
<feature type="domain" description="ABC transporter" evidence="4">
    <location>
        <begin position="4"/>
        <end position="257"/>
    </location>
</feature>
<keyword evidence="6" id="KW-1185">Reference proteome</keyword>
<dbReference type="InterPro" id="IPR051309">
    <property type="entry name" value="ABCF_ATPase"/>
</dbReference>
<dbReference type="PROSITE" id="PS00211">
    <property type="entry name" value="ABC_TRANSPORTER_1"/>
    <property type="match status" value="2"/>
</dbReference>
<protein>
    <submittedName>
        <fullName evidence="5">ABC-F family ATP-binding cassette domain-containing protein</fullName>
    </submittedName>
</protein>
<dbReference type="Pfam" id="PF00005">
    <property type="entry name" value="ABC_tran"/>
    <property type="match status" value="2"/>
</dbReference>
<evidence type="ECO:0000256" key="1">
    <source>
        <dbReference type="ARBA" id="ARBA00022741"/>
    </source>
</evidence>
<feature type="domain" description="ABC transporter" evidence="4">
    <location>
        <begin position="333"/>
        <end position="551"/>
    </location>
</feature>
<dbReference type="RefSeq" id="WP_300451677.1">
    <property type="nucleotide sequence ID" value="NZ_CP145316.1"/>
</dbReference>
<feature type="coiled-coil region" evidence="3">
    <location>
        <begin position="592"/>
        <end position="651"/>
    </location>
</feature>
<dbReference type="SUPFAM" id="SSF52540">
    <property type="entry name" value="P-loop containing nucleoside triphosphate hydrolases"/>
    <property type="match status" value="2"/>
</dbReference>
<name>A0ABZ3F8D2_9HELI</name>
<dbReference type="InterPro" id="IPR017871">
    <property type="entry name" value="ABC_transporter-like_CS"/>
</dbReference>
<accession>A0ABZ3F8D2</accession>
<dbReference type="PROSITE" id="PS50893">
    <property type="entry name" value="ABC_TRANSPORTER_2"/>
    <property type="match status" value="2"/>
</dbReference>
<sequence>MNLLSLQDVSKQYEHKVILNRIVLHISEYERIAIVGKNGSGKSSLLNIIAGQIDTDSGERINIKHLKILSLHQKPFFSPQASVKDVLIESMREIKAAHERLEELHSIMAQTNESSKETSEEYERLSTYLSTYRGWDLQALVDEILTRFELESFKDRLANSLSGGEQKRIALASLLLQPCDILLLDEPTNHLDVQMVQFLESFLLQSHLTLVFISHDRYFIDKVATRIIELDEGILRSFDGGYMDYLSKKAEILKNMDREHQKLLKILKSEEEWLRRGVRARTKRNEGRKNRILTMREEAKKNPSLIRKMRLELEREQKSFNQSHSANNQKCLFEIEHISKSIGGKCLIKDLSLRILARDKIAIVGKNGSGKSSFLKMLLGEQKPDSGVIKVGDIRIGYFDQHITMLDDSKDLLETFCPNGGEHIDVRGKHLHVYGYLKHFLFPKELLTQKIGFLSGGEKNRVALALLFTKAVDVLVLDEPTNDLDIQTINIIEEYLLSLSCAVIFVSHDRYFIDKLAQKLLIFEGEGKITQSSMLYSEYLAMQEDLYEIEHFESTLQTDTKIEIKAQSYHREDSQNNLKKPSKLSYKESRALQSLPNEIECLEKRQKELQDALSNPHIYEQYGISTLAAELAQVEQELESKITQYLLLEEKNAPFCSKA</sequence>
<keyword evidence="1" id="KW-0547">Nucleotide-binding</keyword>
<evidence type="ECO:0000259" key="4">
    <source>
        <dbReference type="PROSITE" id="PS50893"/>
    </source>
</evidence>
<dbReference type="EMBL" id="CP145316">
    <property type="protein sequence ID" value="XAM18438.1"/>
    <property type="molecule type" value="Genomic_DNA"/>
</dbReference>
<dbReference type="NCBIfam" id="NF000355">
    <property type="entry name" value="ribo_prot_ABC_F"/>
    <property type="match status" value="1"/>
</dbReference>
<dbReference type="Gene3D" id="3.40.50.300">
    <property type="entry name" value="P-loop containing nucleotide triphosphate hydrolases"/>
    <property type="match status" value="2"/>
</dbReference>
<evidence type="ECO:0000256" key="2">
    <source>
        <dbReference type="ARBA" id="ARBA00022840"/>
    </source>
</evidence>
<organism evidence="5 6">
    <name type="scientific">Helicobacter mastomyrinus</name>
    <dbReference type="NCBI Taxonomy" id="287948"/>
    <lineage>
        <taxon>Bacteria</taxon>
        <taxon>Pseudomonadati</taxon>
        <taxon>Campylobacterota</taxon>
        <taxon>Epsilonproteobacteria</taxon>
        <taxon>Campylobacterales</taxon>
        <taxon>Helicobacteraceae</taxon>
        <taxon>Helicobacter</taxon>
    </lineage>
</organism>
<dbReference type="InterPro" id="IPR003593">
    <property type="entry name" value="AAA+_ATPase"/>
</dbReference>
<evidence type="ECO:0000256" key="3">
    <source>
        <dbReference type="SAM" id="Coils"/>
    </source>
</evidence>
<dbReference type="GO" id="GO:0005524">
    <property type="term" value="F:ATP binding"/>
    <property type="evidence" value="ECO:0007669"/>
    <property type="project" value="UniProtKB-KW"/>
</dbReference>
<dbReference type="PANTHER" id="PTHR42855:SF1">
    <property type="entry name" value="ABC TRANSPORTER DOMAIN-CONTAINING PROTEIN"/>
    <property type="match status" value="1"/>
</dbReference>
<dbReference type="Pfam" id="PF12848">
    <property type="entry name" value="ABC_tran_Xtn"/>
    <property type="match status" value="1"/>
</dbReference>
<dbReference type="InterPro" id="IPR037118">
    <property type="entry name" value="Val-tRNA_synth_C_sf"/>
</dbReference>